<proteinExistence type="predicted"/>
<evidence type="ECO:0000313" key="2">
    <source>
        <dbReference type="Proteomes" id="UP001163324"/>
    </source>
</evidence>
<accession>A0ACC0VFE4</accession>
<comment type="caution">
    <text evidence="1">The sequence shown here is derived from an EMBL/GenBank/DDBJ whole genome shotgun (WGS) entry which is preliminary data.</text>
</comment>
<dbReference type="Proteomes" id="UP001163324">
    <property type="component" value="Chromosome 1"/>
</dbReference>
<dbReference type="EMBL" id="CM047940">
    <property type="protein sequence ID" value="KAI9904560.1"/>
    <property type="molecule type" value="Genomic_DNA"/>
</dbReference>
<name>A0ACC0VFE4_9HYPO</name>
<gene>
    <name evidence="1" type="ORF">N3K66_001089</name>
</gene>
<keyword evidence="2" id="KW-1185">Reference proteome</keyword>
<organism evidence="1 2">
    <name type="scientific">Trichothecium roseum</name>
    <dbReference type="NCBI Taxonomy" id="47278"/>
    <lineage>
        <taxon>Eukaryota</taxon>
        <taxon>Fungi</taxon>
        <taxon>Dikarya</taxon>
        <taxon>Ascomycota</taxon>
        <taxon>Pezizomycotina</taxon>
        <taxon>Sordariomycetes</taxon>
        <taxon>Hypocreomycetidae</taxon>
        <taxon>Hypocreales</taxon>
        <taxon>Hypocreales incertae sedis</taxon>
        <taxon>Trichothecium</taxon>
    </lineage>
</organism>
<sequence>MRRLNLVLLASLQLCNARSRGFNIGEDLLAFPQYEVLFSDSSISDKEAQSLLDKQPDIDHARTPTADAHDSDEPGKLSDAKTYELMRLNSHPFLCSIPVIEPAPPENQTENELAKAQELEQLNHAVGNGWSLISQLQDHCLYFMSGWWSYSFCKNQEIVQYHALPTSPAGQPPRRDPNTAEFVLGAVPAAVDPTPTNKNLANVELQEKGDSRYLVQRLVGGTVCDITGRERTIEVQYHCVPGLKHDRIAWIKEVTICAYMMVVNSPRLCDEVAFLPPDEQKANPIICRPIGEGATIPTIDQGTWEKAGDSVVEEAEANGAEATPGDGTPIKGSPEAPLVVGGVVVGGRNIISGADEPNKPPTKLGSPENYFGGSSSNHERLIEMIIKAQSKEDGGKVEVLAADELEQLDIDPEVVQEMREEMQKIAGDLGWRLEIVEFPDEDLRELRGYVDEEGEEGEEALRDDTKGSENRDEEGSQERYYKDEL</sequence>
<protein>
    <submittedName>
        <fullName evidence="1">Uncharacterized protein</fullName>
    </submittedName>
</protein>
<evidence type="ECO:0000313" key="1">
    <source>
        <dbReference type="EMBL" id="KAI9904560.1"/>
    </source>
</evidence>
<reference evidence="1" key="1">
    <citation type="submission" date="2022-10" db="EMBL/GenBank/DDBJ databases">
        <title>Complete Genome of Trichothecium roseum strain YXFP-22015, a Plant Pathogen Isolated from Citrus.</title>
        <authorList>
            <person name="Wang Y."/>
            <person name="Zhu L."/>
        </authorList>
    </citation>
    <scope>NUCLEOTIDE SEQUENCE</scope>
    <source>
        <strain evidence="1">YXFP-22015</strain>
    </source>
</reference>